<dbReference type="EMBL" id="PFBM01000017">
    <property type="protein sequence ID" value="PIR82352.1"/>
    <property type="molecule type" value="Genomic_DNA"/>
</dbReference>
<accession>A0A2H0U7G2</accession>
<reference evidence="3" key="1">
    <citation type="submission" date="2017-09" db="EMBL/GenBank/DDBJ databases">
        <title>Depth-based differentiation of microbial function through sediment-hosted aquifers and enrichment of novel symbionts in the deep terrestrial subsurface.</title>
        <authorList>
            <person name="Probst A.J."/>
            <person name="Ladd B."/>
            <person name="Jarett J.K."/>
            <person name="Geller-Mcgrath D.E."/>
            <person name="Sieber C.M.K."/>
            <person name="Emerson J.B."/>
            <person name="Anantharaman K."/>
            <person name="Thomas B.C."/>
            <person name="Malmstrom R."/>
            <person name="Stieglmeier M."/>
            <person name="Klingl A."/>
            <person name="Woyke T."/>
            <person name="Ryan C.M."/>
            <person name="Banfield J.F."/>
        </authorList>
    </citation>
    <scope>NUCLEOTIDE SEQUENCE [LARGE SCALE GENOMIC DNA]</scope>
</reference>
<gene>
    <name evidence="2" type="ORF">COU20_02920</name>
</gene>
<name>A0A2H0U7G2_9BACT</name>
<evidence type="ECO:0000259" key="1">
    <source>
        <dbReference type="PROSITE" id="PS51707"/>
    </source>
</evidence>
<dbReference type="InterPro" id="IPR023577">
    <property type="entry name" value="CYTH_domain"/>
</dbReference>
<dbReference type="PROSITE" id="PS51707">
    <property type="entry name" value="CYTH"/>
    <property type="match status" value="1"/>
</dbReference>
<organism evidence="2 3">
    <name type="scientific">Candidatus Kaiserbacteria bacterium CG10_big_fil_rev_8_21_14_0_10_59_10</name>
    <dbReference type="NCBI Taxonomy" id="1974612"/>
    <lineage>
        <taxon>Bacteria</taxon>
        <taxon>Candidatus Kaiseribacteriota</taxon>
    </lineage>
</organism>
<sequence length="240" mass="27034">MRAMQTYEVEVKALLGSAERADAVRAAMKKLDPSCTRIGTSKQRNHYFEPADGAQSQLLERLLSNAAPHLSKEAAEKLEEFAGKANEFSVRTRDKNGEVFLVVKASIADPATGLEAGTSENGIARMEFEEKVDITLDELDALVAASGFRYQAKWSREREEYSCSDIHVTLDRNAGYGWLAEFERVVSDESELADAQRSIRALMDELGVEELSQERLARMFDFYNAHWQEYYGTDKVFVVE</sequence>
<dbReference type="SUPFAM" id="SSF55154">
    <property type="entry name" value="CYTH-like phosphatases"/>
    <property type="match status" value="1"/>
</dbReference>
<dbReference type="InterPro" id="IPR033469">
    <property type="entry name" value="CYTH-like_dom_sf"/>
</dbReference>
<evidence type="ECO:0000313" key="3">
    <source>
        <dbReference type="Proteomes" id="UP000231379"/>
    </source>
</evidence>
<feature type="domain" description="CYTH" evidence="1">
    <location>
        <begin position="6"/>
        <end position="226"/>
    </location>
</feature>
<dbReference type="InterPro" id="IPR008173">
    <property type="entry name" value="Adenylyl_cyclase_CyaB"/>
</dbReference>
<proteinExistence type="predicted"/>
<dbReference type="AlphaFoldDB" id="A0A2H0U7G2"/>
<dbReference type="Pfam" id="PF01928">
    <property type="entry name" value="CYTH"/>
    <property type="match status" value="1"/>
</dbReference>
<dbReference type="PANTHER" id="PTHR21028">
    <property type="entry name" value="SI:CH211-156B7.4"/>
    <property type="match status" value="1"/>
</dbReference>
<evidence type="ECO:0000313" key="2">
    <source>
        <dbReference type="EMBL" id="PIR82352.1"/>
    </source>
</evidence>
<dbReference type="PANTHER" id="PTHR21028:SF2">
    <property type="entry name" value="CYTH DOMAIN-CONTAINING PROTEIN"/>
    <property type="match status" value="1"/>
</dbReference>
<protein>
    <recommendedName>
        <fullName evidence="1">CYTH domain-containing protein</fullName>
    </recommendedName>
</protein>
<comment type="caution">
    <text evidence="2">The sequence shown here is derived from an EMBL/GenBank/DDBJ whole genome shotgun (WGS) entry which is preliminary data.</text>
</comment>
<dbReference type="Gene3D" id="2.40.320.10">
    <property type="entry name" value="Hypothetical Protein Pfu-838710-001"/>
    <property type="match status" value="1"/>
</dbReference>
<dbReference type="Proteomes" id="UP000231379">
    <property type="component" value="Unassembled WGS sequence"/>
</dbReference>